<sequence>MDIKKTYNIIYADPPWHFQNYNNESAQTNPENHYPTMTMKDIENLPVGDIADKDCVLFMWCTDPLLHK</sequence>
<dbReference type="GO" id="GO:0008168">
    <property type="term" value="F:methyltransferase activity"/>
    <property type="evidence" value="ECO:0007669"/>
    <property type="project" value="InterPro"/>
</dbReference>
<dbReference type="EMBL" id="UINC01105127">
    <property type="protein sequence ID" value="SVC68828.1"/>
    <property type="molecule type" value="Genomic_DNA"/>
</dbReference>
<feature type="non-terminal residue" evidence="1">
    <location>
        <position position="68"/>
    </location>
</feature>
<dbReference type="PROSITE" id="PS00092">
    <property type="entry name" value="N6_MTASE"/>
    <property type="match status" value="1"/>
</dbReference>
<dbReference type="GO" id="GO:0003676">
    <property type="term" value="F:nucleic acid binding"/>
    <property type="evidence" value="ECO:0007669"/>
    <property type="project" value="InterPro"/>
</dbReference>
<name>A0A382P7X0_9ZZZZ</name>
<gene>
    <name evidence="1" type="ORF">METZ01_LOCUS321682</name>
</gene>
<dbReference type="InterPro" id="IPR007757">
    <property type="entry name" value="MT-A70-like"/>
</dbReference>
<dbReference type="Pfam" id="PF05063">
    <property type="entry name" value="MT-A70"/>
    <property type="match status" value="1"/>
</dbReference>
<proteinExistence type="predicted"/>
<accession>A0A382P7X0</accession>
<evidence type="ECO:0000313" key="1">
    <source>
        <dbReference type="EMBL" id="SVC68828.1"/>
    </source>
</evidence>
<dbReference type="InterPro" id="IPR002052">
    <property type="entry name" value="DNA_methylase_N6_adenine_CS"/>
</dbReference>
<dbReference type="AlphaFoldDB" id="A0A382P7X0"/>
<dbReference type="PROSITE" id="PS51143">
    <property type="entry name" value="MT_A70"/>
    <property type="match status" value="1"/>
</dbReference>
<protein>
    <submittedName>
        <fullName evidence="1">Uncharacterized protein</fullName>
    </submittedName>
</protein>
<reference evidence="1" key="1">
    <citation type="submission" date="2018-05" db="EMBL/GenBank/DDBJ databases">
        <authorList>
            <person name="Lanie J.A."/>
            <person name="Ng W.-L."/>
            <person name="Kazmierczak K.M."/>
            <person name="Andrzejewski T.M."/>
            <person name="Davidsen T.M."/>
            <person name="Wayne K.J."/>
            <person name="Tettelin H."/>
            <person name="Glass J.I."/>
            <person name="Rusch D."/>
            <person name="Podicherti R."/>
            <person name="Tsui H.-C.T."/>
            <person name="Winkler M.E."/>
        </authorList>
    </citation>
    <scope>NUCLEOTIDE SEQUENCE</scope>
</reference>
<dbReference type="GO" id="GO:0032259">
    <property type="term" value="P:methylation"/>
    <property type="evidence" value="ECO:0007669"/>
    <property type="project" value="InterPro"/>
</dbReference>
<organism evidence="1">
    <name type="scientific">marine metagenome</name>
    <dbReference type="NCBI Taxonomy" id="408172"/>
    <lineage>
        <taxon>unclassified sequences</taxon>
        <taxon>metagenomes</taxon>
        <taxon>ecological metagenomes</taxon>
    </lineage>
</organism>